<gene>
    <name evidence="1" type="ORF">NCTC12475_01819</name>
</gene>
<evidence type="ECO:0000313" key="1">
    <source>
        <dbReference type="EMBL" id="SUX11590.1"/>
    </source>
</evidence>
<dbReference type="Pfam" id="PF15738">
    <property type="entry name" value="YafQ_toxin"/>
    <property type="match status" value="1"/>
</dbReference>
<dbReference type="SUPFAM" id="SSF143011">
    <property type="entry name" value="RelE-like"/>
    <property type="match status" value="1"/>
</dbReference>
<sequence>MTKFKVAYTKNFKKSFKKIKHDKDLVNELKKVVNMLTNGEILDKRYKNHSI</sequence>
<dbReference type="STRING" id="32024.GCA_000788295_00456"/>
<proteinExistence type="predicted"/>
<organism evidence="1 2">
    <name type="scientific">Campylobacter sputorum subsp. sputorum</name>
    <dbReference type="NCBI Taxonomy" id="32024"/>
    <lineage>
        <taxon>Bacteria</taxon>
        <taxon>Pseudomonadati</taxon>
        <taxon>Campylobacterota</taxon>
        <taxon>Epsilonproteobacteria</taxon>
        <taxon>Campylobacterales</taxon>
        <taxon>Campylobacteraceae</taxon>
        <taxon>Campylobacter</taxon>
    </lineage>
</organism>
<dbReference type="InterPro" id="IPR004386">
    <property type="entry name" value="Toxin_YafQ-like"/>
</dbReference>
<dbReference type="AlphaFoldDB" id="A0A381DLX8"/>
<accession>A0A381DLX8</accession>
<dbReference type="RefSeq" id="WP_089182303.1">
    <property type="nucleotide sequence ID" value="NZ_CP043427.1"/>
</dbReference>
<dbReference type="Gene3D" id="3.30.2310.20">
    <property type="entry name" value="RelE-like"/>
    <property type="match status" value="1"/>
</dbReference>
<name>A0A381DLX8_9BACT</name>
<protein>
    <submittedName>
        <fullName evidence="1">Putative RelE/StbE family addiction module toxin</fullName>
    </submittedName>
</protein>
<reference evidence="1 2" key="1">
    <citation type="submission" date="2018-06" db="EMBL/GenBank/DDBJ databases">
        <authorList>
            <consortium name="Pathogen Informatics"/>
            <person name="Doyle S."/>
        </authorList>
    </citation>
    <scope>NUCLEOTIDE SEQUENCE [LARGE SCALE GENOMIC DNA]</scope>
    <source>
        <strain evidence="1 2">NCTC12475</strain>
    </source>
</reference>
<dbReference type="InterPro" id="IPR007712">
    <property type="entry name" value="RelE/ParE_toxin"/>
</dbReference>
<dbReference type="EMBL" id="UFVD01000001">
    <property type="protein sequence ID" value="SUX11590.1"/>
    <property type="molecule type" value="Genomic_DNA"/>
</dbReference>
<dbReference type="InterPro" id="IPR035093">
    <property type="entry name" value="RelE/ParE_toxin_dom_sf"/>
</dbReference>
<dbReference type="GeneID" id="93091603"/>
<keyword evidence="2" id="KW-1185">Reference proteome</keyword>
<dbReference type="NCBIfam" id="TIGR02385">
    <property type="entry name" value="RelE_StbE"/>
    <property type="match status" value="1"/>
</dbReference>
<dbReference type="Proteomes" id="UP000254920">
    <property type="component" value="Unassembled WGS sequence"/>
</dbReference>
<evidence type="ECO:0000313" key="2">
    <source>
        <dbReference type="Proteomes" id="UP000254920"/>
    </source>
</evidence>